<keyword evidence="3" id="KW-1185">Reference proteome</keyword>
<gene>
    <name evidence="2" type="ORF">bsdE14_43080</name>
</gene>
<name>A0ABQ5NCB1_9CLOT</name>
<feature type="compositionally biased region" description="Basic and acidic residues" evidence="1">
    <location>
        <begin position="25"/>
        <end position="36"/>
    </location>
</feature>
<accession>A0ABQ5NCB1</accession>
<dbReference type="Proteomes" id="UP001208567">
    <property type="component" value="Unassembled WGS sequence"/>
</dbReference>
<comment type="caution">
    <text evidence="2">The sequence shown here is derived from an EMBL/GenBank/DDBJ whole genome shotgun (WGS) entry which is preliminary data.</text>
</comment>
<feature type="compositionally biased region" description="Polar residues" evidence="1">
    <location>
        <begin position="14"/>
        <end position="23"/>
    </location>
</feature>
<proteinExistence type="predicted"/>
<organism evidence="2 3">
    <name type="scientific">Clostridium omnivorum</name>
    <dbReference type="NCBI Taxonomy" id="1604902"/>
    <lineage>
        <taxon>Bacteria</taxon>
        <taxon>Bacillati</taxon>
        <taxon>Bacillota</taxon>
        <taxon>Clostridia</taxon>
        <taxon>Eubacteriales</taxon>
        <taxon>Clostridiaceae</taxon>
        <taxon>Clostridium</taxon>
    </lineage>
</organism>
<dbReference type="EMBL" id="BRXR01000002">
    <property type="protein sequence ID" value="GLC32898.1"/>
    <property type="molecule type" value="Genomic_DNA"/>
</dbReference>
<sequence>MKYALHCMSNYQSKNINNRSNFNKKTKDNFPKKDVKQGTSKKWGRYEQVPLLD</sequence>
<evidence type="ECO:0000256" key="1">
    <source>
        <dbReference type="SAM" id="MobiDB-lite"/>
    </source>
</evidence>
<protein>
    <submittedName>
        <fullName evidence="2">Uncharacterized protein</fullName>
    </submittedName>
</protein>
<reference evidence="2 3" key="1">
    <citation type="journal article" date="2024" name="Int. J. Syst. Evol. Microbiol.">
        <title>Clostridium omnivorum sp. nov., isolated from anoxic soil under the treatment of reductive soil disinfestation.</title>
        <authorList>
            <person name="Ueki A."/>
            <person name="Tonouchi A."/>
            <person name="Kaku N."/>
            <person name="Honma S."/>
            <person name="Ueki K."/>
        </authorList>
    </citation>
    <scope>NUCLEOTIDE SEQUENCE [LARGE SCALE GENOMIC DNA]</scope>
    <source>
        <strain evidence="2 3">E14</strain>
    </source>
</reference>
<feature type="region of interest" description="Disordered" evidence="1">
    <location>
        <begin position="14"/>
        <end position="42"/>
    </location>
</feature>
<evidence type="ECO:0000313" key="2">
    <source>
        <dbReference type="EMBL" id="GLC32898.1"/>
    </source>
</evidence>
<evidence type="ECO:0000313" key="3">
    <source>
        <dbReference type="Proteomes" id="UP001208567"/>
    </source>
</evidence>